<dbReference type="InterPro" id="IPR043129">
    <property type="entry name" value="ATPase_NBD"/>
</dbReference>
<dbReference type="Pfam" id="PF00012">
    <property type="entry name" value="HSP70"/>
    <property type="match status" value="1"/>
</dbReference>
<dbReference type="InterPro" id="IPR029048">
    <property type="entry name" value="HSP70_C_sf"/>
</dbReference>
<dbReference type="Proteomes" id="UP000887563">
    <property type="component" value="Unplaced"/>
</dbReference>
<protein>
    <submittedName>
        <fullName evidence="6">Uncharacterized protein</fullName>
    </submittedName>
</protein>
<organism evidence="5 6">
    <name type="scientific">Meloidogyne incognita</name>
    <name type="common">Southern root-knot nematode worm</name>
    <name type="synonym">Oxyuris incognita</name>
    <dbReference type="NCBI Taxonomy" id="6306"/>
    <lineage>
        <taxon>Eukaryota</taxon>
        <taxon>Metazoa</taxon>
        <taxon>Ecdysozoa</taxon>
        <taxon>Nematoda</taxon>
        <taxon>Chromadorea</taxon>
        <taxon>Rhabditida</taxon>
        <taxon>Tylenchina</taxon>
        <taxon>Tylenchomorpha</taxon>
        <taxon>Tylenchoidea</taxon>
        <taxon>Meloidogynidae</taxon>
        <taxon>Meloidogyninae</taxon>
        <taxon>Meloidogyne</taxon>
        <taxon>Meloidogyne incognita group</taxon>
    </lineage>
</organism>
<accession>A0A914KIX1</accession>
<sequence>MDPVEKSIRDAKMDKSQIHDIVLVGVSTRIPKVQKLLSDFFSGKELNKRINPDEAFINPDEAFTSSKQWRMIRVSLTLKDKISEDDKKIMDKCQETLYWLDANQTAEKEEFEHQQKELEAICNPIISRPCALTLSKQWMIRVLCRCVLQHQTLHLHVWLMAHQRLHQVSNEIARSVKNEHWIATNG</sequence>
<name>A0A914KIX1_MELIC</name>
<keyword evidence="3" id="KW-0067">ATP-binding</keyword>
<dbReference type="GO" id="GO:0005524">
    <property type="term" value="F:ATP binding"/>
    <property type="evidence" value="ECO:0007669"/>
    <property type="project" value="UniProtKB-KW"/>
</dbReference>
<dbReference type="FunFam" id="3.30.420.40:FF:000172">
    <property type="entry name" value="Heat shock 70 kDa protein"/>
    <property type="match status" value="1"/>
</dbReference>
<dbReference type="GO" id="GO:0140662">
    <property type="term" value="F:ATP-dependent protein folding chaperone"/>
    <property type="evidence" value="ECO:0007669"/>
    <property type="project" value="InterPro"/>
</dbReference>
<dbReference type="Gene3D" id="3.30.420.40">
    <property type="match status" value="1"/>
</dbReference>
<proteinExistence type="inferred from homology"/>
<evidence type="ECO:0000256" key="1">
    <source>
        <dbReference type="ARBA" id="ARBA00007381"/>
    </source>
</evidence>
<dbReference type="Gene3D" id="1.20.1270.10">
    <property type="match status" value="1"/>
</dbReference>
<dbReference type="SUPFAM" id="SSF100934">
    <property type="entry name" value="Heat shock protein 70kD (HSP70), C-terminal subdomain"/>
    <property type="match status" value="1"/>
</dbReference>
<evidence type="ECO:0000313" key="6">
    <source>
        <dbReference type="WBParaSite" id="Minc3s00020g01319"/>
    </source>
</evidence>
<dbReference type="SUPFAM" id="SSF53067">
    <property type="entry name" value="Actin-like ATPase domain"/>
    <property type="match status" value="1"/>
</dbReference>
<dbReference type="WBParaSite" id="Minc3s00020g01319">
    <property type="protein sequence ID" value="Minc3s00020g01319"/>
    <property type="gene ID" value="Minc3s00020g01319"/>
</dbReference>
<evidence type="ECO:0000256" key="4">
    <source>
        <dbReference type="ARBA" id="ARBA00023016"/>
    </source>
</evidence>
<keyword evidence="4" id="KW-0346">Stress response</keyword>
<keyword evidence="5" id="KW-1185">Reference proteome</keyword>
<evidence type="ECO:0000256" key="2">
    <source>
        <dbReference type="ARBA" id="ARBA00022741"/>
    </source>
</evidence>
<evidence type="ECO:0000313" key="5">
    <source>
        <dbReference type="Proteomes" id="UP000887563"/>
    </source>
</evidence>
<keyword evidence="2" id="KW-0547">Nucleotide-binding</keyword>
<evidence type="ECO:0000256" key="3">
    <source>
        <dbReference type="ARBA" id="ARBA00022840"/>
    </source>
</evidence>
<dbReference type="PANTHER" id="PTHR19375">
    <property type="entry name" value="HEAT SHOCK PROTEIN 70KDA"/>
    <property type="match status" value="1"/>
</dbReference>
<comment type="similarity">
    <text evidence="1">Belongs to the heat shock protein 70 family.</text>
</comment>
<reference evidence="6" key="1">
    <citation type="submission" date="2022-11" db="UniProtKB">
        <authorList>
            <consortium name="WormBaseParasite"/>
        </authorList>
    </citation>
    <scope>IDENTIFICATION</scope>
</reference>
<dbReference type="InterPro" id="IPR013126">
    <property type="entry name" value="Hsp_70_fam"/>
</dbReference>
<dbReference type="AlphaFoldDB" id="A0A914KIX1"/>